<dbReference type="InterPro" id="IPR058791">
    <property type="entry name" value="3HB_CusB"/>
</dbReference>
<evidence type="ECO:0000313" key="12">
    <source>
        <dbReference type="Proteomes" id="UP000220639"/>
    </source>
</evidence>
<dbReference type="Gene3D" id="2.40.420.20">
    <property type="match status" value="1"/>
</dbReference>
<evidence type="ECO:0000259" key="8">
    <source>
        <dbReference type="Pfam" id="PF25954"/>
    </source>
</evidence>
<dbReference type="Proteomes" id="UP000557483">
    <property type="component" value="Unassembled WGS sequence"/>
</dbReference>
<dbReference type="InterPro" id="IPR051909">
    <property type="entry name" value="MFP_Cation_Efflux"/>
</dbReference>
<dbReference type="GO" id="GO:0046914">
    <property type="term" value="F:transition metal ion binding"/>
    <property type="evidence" value="ECO:0007669"/>
    <property type="project" value="TreeGrafter"/>
</dbReference>
<keyword evidence="3" id="KW-0732">Signal</keyword>
<dbReference type="InterPro" id="IPR042230">
    <property type="entry name" value="CusF_sf"/>
</dbReference>
<dbReference type="Pfam" id="PF25919">
    <property type="entry name" value="BSH_CusB"/>
    <property type="match status" value="1"/>
</dbReference>
<evidence type="ECO:0000259" key="9">
    <source>
        <dbReference type="Pfam" id="PF25975"/>
    </source>
</evidence>
<reference evidence="12" key="2">
    <citation type="submission" date="2017-08" db="EMBL/GenBank/DDBJ databases">
        <authorList>
            <person name="Brisse S."/>
        </authorList>
    </citation>
    <scope>NUCLEOTIDE SEQUENCE [LARGE SCALE GENOMIC DNA]</scope>
    <source>
        <strain evidence="12">06D021</strain>
    </source>
</reference>
<dbReference type="AlphaFoldDB" id="A0A285B439"/>
<feature type="domain" description="CusB-like barrel-sandwich hybrid" evidence="7">
    <location>
        <begin position="126"/>
        <end position="242"/>
    </location>
</feature>
<dbReference type="GO" id="GO:0030288">
    <property type="term" value="C:outer membrane-bounded periplasmic space"/>
    <property type="evidence" value="ECO:0007669"/>
    <property type="project" value="TreeGrafter"/>
</dbReference>
<dbReference type="Pfam" id="PF25954">
    <property type="entry name" value="Beta-barrel_RND_2"/>
    <property type="match status" value="1"/>
</dbReference>
<accession>A0A285B439</accession>
<keyword evidence="4" id="KW-0406">Ion transport</keyword>
<dbReference type="EMBL" id="FZTC01000019">
    <property type="protein sequence ID" value="SNU35741.1"/>
    <property type="molecule type" value="Genomic_DNA"/>
</dbReference>
<evidence type="ECO:0000256" key="1">
    <source>
        <dbReference type="ARBA" id="ARBA00009477"/>
    </source>
</evidence>
<evidence type="ECO:0000259" key="7">
    <source>
        <dbReference type="Pfam" id="PF25919"/>
    </source>
</evidence>
<feature type="domain" description="CusB-like three alpha-helical bundle" evidence="6">
    <location>
        <begin position="162"/>
        <end position="210"/>
    </location>
</feature>
<dbReference type="Pfam" id="PF25975">
    <property type="entry name" value="CzcB_C"/>
    <property type="match status" value="1"/>
</dbReference>
<dbReference type="FunFam" id="2.40.420.20:FF:000003">
    <property type="entry name" value="Cation efflux system protein cusB"/>
    <property type="match status" value="1"/>
</dbReference>
<evidence type="ECO:0000313" key="10">
    <source>
        <dbReference type="EMBL" id="MBA8126591.1"/>
    </source>
</evidence>
<dbReference type="Gene3D" id="6.10.140.730">
    <property type="match status" value="1"/>
</dbReference>
<name>A0A285B439_9ENTR</name>
<proteinExistence type="inferred from homology"/>
<dbReference type="InterPro" id="IPR006143">
    <property type="entry name" value="RND_pump_MFP"/>
</dbReference>
<feature type="domain" description="CusB-like beta-barrel" evidence="8">
    <location>
        <begin position="247"/>
        <end position="324"/>
    </location>
</feature>
<evidence type="ECO:0000256" key="4">
    <source>
        <dbReference type="ARBA" id="ARBA00023065"/>
    </source>
</evidence>
<dbReference type="InterPro" id="IPR058649">
    <property type="entry name" value="CzcB_C"/>
</dbReference>
<dbReference type="InterPro" id="IPR021647">
    <property type="entry name" value="CusF_Ec"/>
</dbReference>
<evidence type="ECO:0000259" key="5">
    <source>
        <dbReference type="Pfam" id="PF19335"/>
    </source>
</evidence>
<dbReference type="Gene3D" id="2.40.30.170">
    <property type="match status" value="1"/>
</dbReference>
<reference evidence="10 13" key="3">
    <citation type="submission" date="2020-06" db="EMBL/GenBank/DDBJ databases">
        <title>REHAB project genomes.</title>
        <authorList>
            <person name="Shaw L.P."/>
        </authorList>
    </citation>
    <scope>NUCLEOTIDE SEQUENCE [LARGE SCALE GENOMIC DNA]</scope>
    <source>
        <strain evidence="10 13">RHBSTW-00092</strain>
    </source>
</reference>
<evidence type="ECO:0000256" key="3">
    <source>
        <dbReference type="ARBA" id="ARBA00022729"/>
    </source>
</evidence>
<dbReference type="PANTHER" id="PTHR30097:SF15">
    <property type="entry name" value="CATION EFFLUX SYSTEM PROTEIN CUSB"/>
    <property type="match status" value="1"/>
</dbReference>
<comment type="similarity">
    <text evidence="1">Belongs to the membrane fusion protein (MFP) (TC 8.A.1) family.</text>
</comment>
<dbReference type="Pfam" id="PF11604">
    <property type="entry name" value="CusF_Ec"/>
    <property type="match status" value="1"/>
</dbReference>
<evidence type="ECO:0000313" key="13">
    <source>
        <dbReference type="Proteomes" id="UP000557483"/>
    </source>
</evidence>
<sequence>MKPKSVITLVALAIALAAAGGYWLGSRNAPTLSADGAQTEMGRKVLYWYDPMAPGTRFDKPGKSPFMDMDLVPRYADEGAGEEAGSVQISARQQQNLGVRTADVARRTLAQKLSAFGTVAIDERSVETVPALASGLIEKLYVNASQQFVKKNEALAELWIPQWAAAQQEYLAVRLLGDSGLTAAARGRLQLQFMPEAIIRSVERSGKPQTRITVRAPHDGYVSKLDVRTGAQVTATQPLFELASLDPVWIVIDYPQSQASLLRVGSQVTAATSSWPGTTFQGTVSELLPDLEATTRTLKARVVLNNPQHQLKPGMYLNVELAEAQQGREVLTIPEEALIATGTSNRVLIADGEGYFRPVEVTAGRTQDGLVEVTSGLEEGQKVVTSGQFLIDSEASLRSALPQMAGQNEEVKSYSAQGVIKAVSDEAVTIAHQPVPALKWPAMIMDFAITPPLREQVRPGESVMFHFVLTDEGARVTSVMPMSGAKEQP</sequence>
<keyword evidence="2" id="KW-0813">Transport</keyword>
<dbReference type="PANTHER" id="PTHR30097">
    <property type="entry name" value="CATION EFFLUX SYSTEM PROTEIN CUSB"/>
    <property type="match status" value="1"/>
</dbReference>
<dbReference type="InterPro" id="IPR045800">
    <property type="entry name" value="HMBD"/>
</dbReference>
<reference evidence="11" key="1">
    <citation type="submission" date="2017-08" db="EMBL/GenBank/DDBJ databases">
        <authorList>
            <person name="de Groot N.N."/>
        </authorList>
    </citation>
    <scope>NUCLEOTIDE SEQUENCE [LARGE SCALE GENOMIC DNA]</scope>
    <source>
        <strain evidence="11">06D021</strain>
    </source>
</reference>
<dbReference type="InterPro" id="IPR058790">
    <property type="entry name" value="BSH_CusB"/>
</dbReference>
<dbReference type="EMBL" id="JABXRN010000001">
    <property type="protein sequence ID" value="MBA8126591.1"/>
    <property type="molecule type" value="Genomic_DNA"/>
</dbReference>
<dbReference type="Gene3D" id="2.40.50.320">
    <property type="entry name" value="Copper binding periplasmic protein CusF"/>
    <property type="match status" value="1"/>
</dbReference>
<feature type="domain" description="Heavy metal binding" evidence="5">
    <location>
        <begin position="47"/>
        <end position="73"/>
    </location>
</feature>
<dbReference type="Pfam" id="PF25869">
    <property type="entry name" value="3HB_CusB"/>
    <property type="match status" value="1"/>
</dbReference>
<dbReference type="FunFam" id="2.40.30.170:FF:000010">
    <property type="entry name" value="Efflux RND transporter periplasmic adaptor subunit"/>
    <property type="match status" value="1"/>
</dbReference>
<evidence type="ECO:0000313" key="11">
    <source>
        <dbReference type="EMBL" id="SNU35741.1"/>
    </source>
</evidence>
<dbReference type="SUPFAM" id="SSF111369">
    <property type="entry name" value="HlyD-like secretion proteins"/>
    <property type="match status" value="1"/>
</dbReference>
<protein>
    <submittedName>
        <fullName evidence="11">Copper/silver efflux system, membrane fusion protein</fullName>
    </submittedName>
    <submittedName>
        <fullName evidence="10">Efflux RND transporter periplasmic adaptor subunit</fullName>
    </submittedName>
</protein>
<dbReference type="Proteomes" id="UP000220639">
    <property type="component" value="Unassembled WGS sequence"/>
</dbReference>
<dbReference type="GO" id="GO:0060003">
    <property type="term" value="P:copper ion export"/>
    <property type="evidence" value="ECO:0007669"/>
    <property type="project" value="TreeGrafter"/>
</dbReference>
<dbReference type="NCBIfam" id="TIGR01730">
    <property type="entry name" value="RND_mfp"/>
    <property type="match status" value="1"/>
</dbReference>
<dbReference type="GO" id="GO:0015679">
    <property type="term" value="P:plasma membrane copper ion transport"/>
    <property type="evidence" value="ECO:0007669"/>
    <property type="project" value="TreeGrafter"/>
</dbReference>
<dbReference type="GO" id="GO:0016020">
    <property type="term" value="C:membrane"/>
    <property type="evidence" value="ECO:0007669"/>
    <property type="project" value="InterPro"/>
</dbReference>
<feature type="domain" description="CzcB-like C-terminal circularly permuted SH3-like" evidence="9">
    <location>
        <begin position="332"/>
        <end position="391"/>
    </location>
</feature>
<dbReference type="InterPro" id="IPR058792">
    <property type="entry name" value="Beta-barrel_RND_2"/>
</dbReference>
<dbReference type="Pfam" id="PF19335">
    <property type="entry name" value="HMBD"/>
    <property type="match status" value="1"/>
</dbReference>
<dbReference type="GO" id="GO:0022857">
    <property type="term" value="F:transmembrane transporter activity"/>
    <property type="evidence" value="ECO:0007669"/>
    <property type="project" value="InterPro"/>
</dbReference>
<evidence type="ECO:0000259" key="6">
    <source>
        <dbReference type="Pfam" id="PF25869"/>
    </source>
</evidence>
<evidence type="ECO:0000256" key="2">
    <source>
        <dbReference type="ARBA" id="ARBA00022448"/>
    </source>
</evidence>
<organism evidence="11 12">
    <name type="scientific">Klebsiella grimontii</name>
    <dbReference type="NCBI Taxonomy" id="2058152"/>
    <lineage>
        <taxon>Bacteria</taxon>
        <taxon>Pseudomonadati</taxon>
        <taxon>Pseudomonadota</taxon>
        <taxon>Gammaproteobacteria</taxon>
        <taxon>Enterobacterales</taxon>
        <taxon>Enterobacteriaceae</taxon>
        <taxon>Klebsiella/Raoultella group</taxon>
        <taxon>Klebsiella</taxon>
    </lineage>
</organism>
<dbReference type="RefSeq" id="WP_064342737.1">
    <property type="nucleotide sequence ID" value="NZ_CABGWM010000028.1"/>
</dbReference>
<gene>
    <name evidence="11" type="primary">cusB</name>
    <name evidence="10" type="ORF">HV064_22205</name>
    <name evidence="11" type="ORF">KOSB73_260465</name>
</gene>